<dbReference type="OMA" id="SMEYPES"/>
<keyword evidence="2" id="KW-1185">Reference proteome</keyword>
<evidence type="ECO:0000313" key="1">
    <source>
        <dbReference type="EMBL" id="KJB71754.1"/>
    </source>
</evidence>
<accession>A0A0D2USV6</accession>
<organism evidence="1 2">
    <name type="scientific">Gossypium raimondii</name>
    <name type="common">Peruvian cotton</name>
    <name type="synonym">Gossypium klotzschianum subsp. raimondii</name>
    <dbReference type="NCBI Taxonomy" id="29730"/>
    <lineage>
        <taxon>Eukaryota</taxon>
        <taxon>Viridiplantae</taxon>
        <taxon>Streptophyta</taxon>
        <taxon>Embryophyta</taxon>
        <taxon>Tracheophyta</taxon>
        <taxon>Spermatophyta</taxon>
        <taxon>Magnoliopsida</taxon>
        <taxon>eudicotyledons</taxon>
        <taxon>Gunneridae</taxon>
        <taxon>Pentapetalae</taxon>
        <taxon>rosids</taxon>
        <taxon>malvids</taxon>
        <taxon>Malvales</taxon>
        <taxon>Malvaceae</taxon>
        <taxon>Malvoideae</taxon>
        <taxon>Gossypium</taxon>
    </lineage>
</organism>
<dbReference type="AlphaFoldDB" id="A0A0D2USV6"/>
<dbReference type="Gramene" id="KJB71754">
    <property type="protein sequence ID" value="KJB71754"/>
    <property type="gene ID" value="B456_011G139900"/>
</dbReference>
<evidence type="ECO:0000313" key="2">
    <source>
        <dbReference type="Proteomes" id="UP000032304"/>
    </source>
</evidence>
<dbReference type="Proteomes" id="UP000032304">
    <property type="component" value="Chromosome 11"/>
</dbReference>
<proteinExistence type="predicted"/>
<reference evidence="1 2" key="1">
    <citation type="journal article" date="2012" name="Nature">
        <title>Repeated polyploidization of Gossypium genomes and the evolution of spinnable cotton fibres.</title>
        <authorList>
            <person name="Paterson A.H."/>
            <person name="Wendel J.F."/>
            <person name="Gundlach H."/>
            <person name="Guo H."/>
            <person name="Jenkins J."/>
            <person name="Jin D."/>
            <person name="Llewellyn D."/>
            <person name="Showmaker K.C."/>
            <person name="Shu S."/>
            <person name="Udall J."/>
            <person name="Yoo M.J."/>
            <person name="Byers R."/>
            <person name="Chen W."/>
            <person name="Doron-Faigenboim A."/>
            <person name="Duke M.V."/>
            <person name="Gong L."/>
            <person name="Grimwood J."/>
            <person name="Grover C."/>
            <person name="Grupp K."/>
            <person name="Hu G."/>
            <person name="Lee T.H."/>
            <person name="Li J."/>
            <person name="Lin L."/>
            <person name="Liu T."/>
            <person name="Marler B.S."/>
            <person name="Page J.T."/>
            <person name="Roberts A.W."/>
            <person name="Romanel E."/>
            <person name="Sanders W.S."/>
            <person name="Szadkowski E."/>
            <person name="Tan X."/>
            <person name="Tang H."/>
            <person name="Xu C."/>
            <person name="Wang J."/>
            <person name="Wang Z."/>
            <person name="Zhang D."/>
            <person name="Zhang L."/>
            <person name="Ashrafi H."/>
            <person name="Bedon F."/>
            <person name="Bowers J.E."/>
            <person name="Brubaker C.L."/>
            <person name="Chee P.W."/>
            <person name="Das S."/>
            <person name="Gingle A.R."/>
            <person name="Haigler C.H."/>
            <person name="Harker D."/>
            <person name="Hoffmann L.V."/>
            <person name="Hovav R."/>
            <person name="Jones D.C."/>
            <person name="Lemke C."/>
            <person name="Mansoor S."/>
            <person name="ur Rahman M."/>
            <person name="Rainville L.N."/>
            <person name="Rambani A."/>
            <person name="Reddy U.K."/>
            <person name="Rong J.K."/>
            <person name="Saranga Y."/>
            <person name="Scheffler B.E."/>
            <person name="Scheffler J.A."/>
            <person name="Stelly D.M."/>
            <person name="Triplett B.A."/>
            <person name="Van Deynze A."/>
            <person name="Vaslin M.F."/>
            <person name="Waghmare V.N."/>
            <person name="Walford S.A."/>
            <person name="Wright R.J."/>
            <person name="Zaki E.A."/>
            <person name="Zhang T."/>
            <person name="Dennis E.S."/>
            <person name="Mayer K.F."/>
            <person name="Peterson D.G."/>
            <person name="Rokhsar D.S."/>
            <person name="Wang X."/>
            <person name="Schmutz J."/>
        </authorList>
    </citation>
    <scope>NUCLEOTIDE SEQUENCE [LARGE SCALE GENOMIC DNA]</scope>
</reference>
<sequence length="135" mass="15343">MDFSSTIVNKASSSSSICLISLEPKTQAQNHSFSTSMEYPESTKAHSSSPLNTFNLLLPVLFLQSPLRFHDLLLYCLQPRTLISHRGNSVGILQQGSRASEQLHLRCLLVRCFKDFFVEVWQLGSMFQLFSWPVF</sequence>
<gene>
    <name evidence="1" type="ORF">B456_011G139900</name>
</gene>
<name>A0A0D2USV6_GOSRA</name>
<dbReference type="EMBL" id="CM001750">
    <property type="protein sequence ID" value="KJB71754.1"/>
    <property type="molecule type" value="Genomic_DNA"/>
</dbReference>
<protein>
    <submittedName>
        <fullName evidence="1">Uncharacterized protein</fullName>
    </submittedName>
</protein>